<dbReference type="GO" id="GO:0005615">
    <property type="term" value="C:extracellular space"/>
    <property type="evidence" value="ECO:0007669"/>
    <property type="project" value="TreeGrafter"/>
</dbReference>
<dbReference type="InterPro" id="IPR001839">
    <property type="entry name" value="TGF-b_C"/>
</dbReference>
<sequence>TRDRIKKNKSALFCVLCAALLSWAGAAGSPDLFLRGMRGHPGPGGYPLYMMHLYRSLLAADEQPSAGAHHDNPSLHDSDSVLSLVAKSCSQSGERWSVTFDMSSILASDNVQRSELRVRLPGFSSSKKARVDIYHTGGVACARGPCPERRVHLGTLQALPRRAVSHSSWKVLNMTAMLKYWLHQGGEVEGAAEEEGVTPDDGQEVTAHPTADRVMMVVFSKQNHPADGPRAPTLIRTAEHSKYVALDRISPPGQVSGRRTKRNHRARERMRGNVPLAPPADGPQKPLCRKVDMWVDFDQIGWSDWIVYPKRYNAYRCEGSCPSPLNESFAPTNHAYMQSLLKLHHPDRVPCTSCVPTHLSPLSMLYYENGQILMKHHEGMVVEECGCL</sequence>
<dbReference type="GeneTree" id="ENSGT00940000163919"/>
<dbReference type="Pfam" id="PF00019">
    <property type="entry name" value="TGF_beta"/>
    <property type="match status" value="1"/>
</dbReference>
<evidence type="ECO:0000259" key="12">
    <source>
        <dbReference type="PROSITE" id="PS51362"/>
    </source>
</evidence>
<evidence type="ECO:0000256" key="1">
    <source>
        <dbReference type="ARBA" id="ARBA00004613"/>
    </source>
</evidence>
<keyword evidence="9" id="KW-0325">Glycoprotein</keyword>
<keyword evidence="4" id="KW-0964">Secreted</keyword>
<dbReference type="Gene3D" id="2.10.90.10">
    <property type="entry name" value="Cystine-knot cytokines"/>
    <property type="match status" value="1"/>
</dbReference>
<keyword evidence="8" id="KW-1015">Disulfide bond</keyword>
<dbReference type="PRINTS" id="PR00669">
    <property type="entry name" value="INHIBINA"/>
</dbReference>
<reference evidence="13" key="3">
    <citation type="submission" date="2025-09" db="UniProtKB">
        <authorList>
            <consortium name="Ensembl"/>
        </authorList>
    </citation>
    <scope>IDENTIFICATION</scope>
</reference>
<dbReference type="Gene3D" id="2.60.120.970">
    <property type="match status" value="1"/>
</dbReference>
<accession>A0AAY4AXV5</accession>
<keyword evidence="14" id="KW-1185">Reference proteome</keyword>
<dbReference type="InterPro" id="IPR001111">
    <property type="entry name" value="TGF-b_propeptide"/>
</dbReference>
<feature type="domain" description="TGF-beta family profile" evidence="12">
    <location>
        <begin position="259"/>
        <end position="388"/>
    </location>
</feature>
<dbReference type="GO" id="GO:0009888">
    <property type="term" value="P:tissue development"/>
    <property type="evidence" value="ECO:0007669"/>
    <property type="project" value="UniProtKB-ARBA"/>
</dbReference>
<dbReference type="GO" id="GO:0008083">
    <property type="term" value="F:growth factor activity"/>
    <property type="evidence" value="ECO:0007669"/>
    <property type="project" value="UniProtKB-KW"/>
</dbReference>
<evidence type="ECO:0000313" key="13">
    <source>
        <dbReference type="Ensembl" id="ENSDCDP00010013608.1"/>
    </source>
</evidence>
<evidence type="ECO:0000256" key="4">
    <source>
        <dbReference type="ARBA" id="ARBA00022525"/>
    </source>
</evidence>
<evidence type="ECO:0000256" key="10">
    <source>
        <dbReference type="RuleBase" id="RU000354"/>
    </source>
</evidence>
<keyword evidence="3" id="KW-0217">Developmental protein</keyword>
<dbReference type="Pfam" id="PF00688">
    <property type="entry name" value="TGFb_propeptide"/>
    <property type="match status" value="1"/>
</dbReference>
<keyword evidence="5" id="KW-0165">Cleavage on pair of basic residues</keyword>
<dbReference type="PROSITE" id="PS00250">
    <property type="entry name" value="TGF_BETA_1"/>
    <property type="match status" value="1"/>
</dbReference>
<dbReference type="InterPro" id="IPR017948">
    <property type="entry name" value="TGFb_CS"/>
</dbReference>
<evidence type="ECO:0000256" key="8">
    <source>
        <dbReference type="ARBA" id="ARBA00023157"/>
    </source>
</evidence>
<dbReference type="GO" id="GO:0007369">
    <property type="term" value="P:gastrulation"/>
    <property type="evidence" value="ECO:0007669"/>
    <property type="project" value="UniProtKB-ARBA"/>
</dbReference>
<dbReference type="AlphaFoldDB" id="A0AAY4AXV5"/>
<organism evidence="13 14">
    <name type="scientific">Denticeps clupeoides</name>
    <name type="common">denticle herring</name>
    <dbReference type="NCBI Taxonomy" id="299321"/>
    <lineage>
        <taxon>Eukaryota</taxon>
        <taxon>Metazoa</taxon>
        <taxon>Chordata</taxon>
        <taxon>Craniata</taxon>
        <taxon>Vertebrata</taxon>
        <taxon>Euteleostomi</taxon>
        <taxon>Actinopterygii</taxon>
        <taxon>Neopterygii</taxon>
        <taxon>Teleostei</taxon>
        <taxon>Clupei</taxon>
        <taxon>Clupeiformes</taxon>
        <taxon>Denticipitoidei</taxon>
        <taxon>Denticipitidae</taxon>
        <taxon>Denticeps</taxon>
    </lineage>
</organism>
<evidence type="ECO:0000256" key="2">
    <source>
        <dbReference type="ARBA" id="ARBA00006656"/>
    </source>
</evidence>
<feature type="chain" id="PRO_5044255373" description="TGF-beta family profile domain-containing protein" evidence="11">
    <location>
        <begin position="29"/>
        <end position="388"/>
    </location>
</feature>
<dbReference type="SMART" id="SM00204">
    <property type="entry name" value="TGFB"/>
    <property type="match status" value="1"/>
</dbReference>
<keyword evidence="6 11" id="KW-0732">Signal</keyword>
<evidence type="ECO:0000256" key="7">
    <source>
        <dbReference type="ARBA" id="ARBA00023030"/>
    </source>
</evidence>
<evidence type="ECO:0000256" key="3">
    <source>
        <dbReference type="ARBA" id="ARBA00022473"/>
    </source>
</evidence>
<dbReference type="PROSITE" id="PS51362">
    <property type="entry name" value="TGF_BETA_2"/>
    <property type="match status" value="1"/>
</dbReference>
<dbReference type="CDD" id="cd13759">
    <property type="entry name" value="TGF_beta_NODAL"/>
    <property type="match status" value="1"/>
</dbReference>
<evidence type="ECO:0000256" key="11">
    <source>
        <dbReference type="SAM" id="SignalP"/>
    </source>
</evidence>
<keyword evidence="7 10" id="KW-0339">Growth factor</keyword>
<dbReference type="SUPFAM" id="SSF57501">
    <property type="entry name" value="Cystine-knot cytokines"/>
    <property type="match status" value="1"/>
</dbReference>
<evidence type="ECO:0000256" key="6">
    <source>
        <dbReference type="ARBA" id="ARBA00022729"/>
    </source>
</evidence>
<evidence type="ECO:0000256" key="9">
    <source>
        <dbReference type="ARBA" id="ARBA00023180"/>
    </source>
</evidence>
<protein>
    <recommendedName>
        <fullName evidence="12">TGF-beta family profile domain-containing protein</fullName>
    </recommendedName>
</protein>
<dbReference type="FunFam" id="2.10.90.10:FF:000026">
    <property type="entry name" value="Nodal homolog 3-A"/>
    <property type="match status" value="1"/>
</dbReference>
<dbReference type="PANTHER" id="PTHR11848">
    <property type="entry name" value="TGF-BETA FAMILY"/>
    <property type="match status" value="1"/>
</dbReference>
<feature type="signal peptide" evidence="11">
    <location>
        <begin position="1"/>
        <end position="28"/>
    </location>
</feature>
<proteinExistence type="inferred from homology"/>
<comment type="subcellular location">
    <subcellularLocation>
        <location evidence="1">Secreted</location>
    </subcellularLocation>
</comment>
<name>A0AAY4AXV5_9TELE</name>
<reference evidence="13 14" key="1">
    <citation type="submission" date="2020-06" db="EMBL/GenBank/DDBJ databases">
        <authorList>
            <consortium name="Wellcome Sanger Institute Data Sharing"/>
        </authorList>
    </citation>
    <scope>NUCLEOTIDE SEQUENCE [LARGE SCALE GENOMIC DNA]</scope>
</reference>
<dbReference type="InterPro" id="IPR015615">
    <property type="entry name" value="TGF-beta-rel"/>
</dbReference>
<reference evidence="13" key="2">
    <citation type="submission" date="2025-08" db="UniProtKB">
        <authorList>
            <consortium name="Ensembl"/>
        </authorList>
    </citation>
    <scope>IDENTIFICATION</scope>
</reference>
<dbReference type="InterPro" id="IPR029034">
    <property type="entry name" value="Cystine-knot_cytokine"/>
</dbReference>
<evidence type="ECO:0000313" key="14">
    <source>
        <dbReference type="Proteomes" id="UP000694580"/>
    </source>
</evidence>
<dbReference type="GO" id="GO:0005125">
    <property type="term" value="F:cytokine activity"/>
    <property type="evidence" value="ECO:0007669"/>
    <property type="project" value="TreeGrafter"/>
</dbReference>
<evidence type="ECO:0000256" key="5">
    <source>
        <dbReference type="ARBA" id="ARBA00022685"/>
    </source>
</evidence>
<dbReference type="Ensembl" id="ENSDCDT00010014359.1">
    <property type="protein sequence ID" value="ENSDCDP00010013608.1"/>
    <property type="gene ID" value="ENSDCDG00010006228.1"/>
</dbReference>
<dbReference type="Proteomes" id="UP000694580">
    <property type="component" value="Chromosome 3"/>
</dbReference>
<dbReference type="PANTHER" id="PTHR11848:SF159">
    <property type="entry name" value="NODAL HOMOLOG"/>
    <property type="match status" value="1"/>
</dbReference>
<comment type="similarity">
    <text evidence="2 10">Belongs to the TGF-beta family.</text>
</comment>